<name>A0A843B9B7_9BURK</name>
<evidence type="ECO:0000313" key="2">
    <source>
        <dbReference type="EMBL" id="MBI1625324.1"/>
    </source>
</evidence>
<organism evidence="2 3">
    <name type="scientific">Comamonas suwonensis</name>
    <dbReference type="NCBI Taxonomy" id="2606214"/>
    <lineage>
        <taxon>Bacteria</taxon>
        <taxon>Pseudomonadati</taxon>
        <taxon>Pseudomonadota</taxon>
        <taxon>Betaproteobacteria</taxon>
        <taxon>Burkholderiales</taxon>
        <taxon>Comamonadaceae</taxon>
        <taxon>Comamonas</taxon>
    </lineage>
</organism>
<dbReference type="Proteomes" id="UP000530032">
    <property type="component" value="Unassembled WGS sequence"/>
</dbReference>
<dbReference type="InterPro" id="IPR027396">
    <property type="entry name" value="DsrEFH-like"/>
</dbReference>
<comment type="caution">
    <text evidence="2">The sequence shown here is derived from an EMBL/GenBank/DDBJ whole genome shotgun (WGS) entry which is preliminary data.</text>
</comment>
<protein>
    <submittedName>
        <fullName evidence="2">DsrE family protein</fullName>
    </submittedName>
</protein>
<gene>
    <name evidence="2" type="ORF">HF327_012520</name>
</gene>
<reference evidence="2" key="1">
    <citation type="submission" date="2020-12" db="EMBL/GenBank/DDBJ databases">
        <title>Comamonas sp. nov., isolated from stream water.</title>
        <authorList>
            <person name="Park K.-H."/>
        </authorList>
    </citation>
    <scope>NUCLEOTIDE SEQUENCE</scope>
    <source>
        <strain evidence="2">EJ-4</strain>
    </source>
</reference>
<dbReference type="EMBL" id="JABBCQ020000010">
    <property type="protein sequence ID" value="MBI1625324.1"/>
    <property type="molecule type" value="Genomic_DNA"/>
</dbReference>
<feature type="chain" id="PRO_5032612940" evidence="1">
    <location>
        <begin position="21"/>
        <end position="137"/>
    </location>
</feature>
<keyword evidence="1" id="KW-0732">Signal</keyword>
<sequence>MKKSFLITTILMSTALVAQADELFVSIHSGAAMAQGAGLVLAGQALEQKVDVRVLLCDAAGDIAVNGQTMPSLKPRNVTPQQMLQGLIKAGAKVEVCALYLPNTGRQPADLLTGVTPAKPAEVAAHLLKPGVRTLAF</sequence>
<keyword evidence="3" id="KW-1185">Reference proteome</keyword>
<evidence type="ECO:0000256" key="1">
    <source>
        <dbReference type="SAM" id="SignalP"/>
    </source>
</evidence>
<proteinExistence type="predicted"/>
<accession>A0A843B9B7</accession>
<dbReference type="AlphaFoldDB" id="A0A843B9B7"/>
<dbReference type="RefSeq" id="WP_028600961.1">
    <property type="nucleotide sequence ID" value="NZ_JABBCQ020000010.1"/>
</dbReference>
<feature type="signal peptide" evidence="1">
    <location>
        <begin position="1"/>
        <end position="20"/>
    </location>
</feature>
<dbReference type="Gene3D" id="3.40.1260.10">
    <property type="entry name" value="DsrEFH-like"/>
    <property type="match status" value="1"/>
</dbReference>
<dbReference type="SUPFAM" id="SSF75169">
    <property type="entry name" value="DsrEFH-like"/>
    <property type="match status" value="1"/>
</dbReference>
<evidence type="ECO:0000313" key="3">
    <source>
        <dbReference type="Proteomes" id="UP000530032"/>
    </source>
</evidence>